<dbReference type="GO" id="GO:0003700">
    <property type="term" value="F:DNA-binding transcription factor activity"/>
    <property type="evidence" value="ECO:0007669"/>
    <property type="project" value="TreeGrafter"/>
</dbReference>
<protein>
    <submittedName>
        <fullName evidence="6">IclR family transcriptional regulator</fullName>
    </submittedName>
</protein>
<name>A0A3M2KUP9_9NOCA</name>
<feature type="domain" description="IclR-ED" evidence="5">
    <location>
        <begin position="65"/>
        <end position="246"/>
    </location>
</feature>
<keyword evidence="7" id="KW-1185">Reference proteome</keyword>
<keyword evidence="3" id="KW-0804">Transcription</keyword>
<dbReference type="EMBL" id="RFFH01000018">
    <property type="protein sequence ID" value="RMI28871.1"/>
    <property type="molecule type" value="Genomic_DNA"/>
</dbReference>
<comment type="caution">
    <text evidence="6">The sequence shown here is derived from an EMBL/GenBank/DDBJ whole genome shotgun (WGS) entry which is preliminary data.</text>
</comment>
<dbReference type="InterPro" id="IPR050707">
    <property type="entry name" value="HTH_MetabolicPath_Reg"/>
</dbReference>
<evidence type="ECO:0000256" key="2">
    <source>
        <dbReference type="ARBA" id="ARBA00023125"/>
    </source>
</evidence>
<evidence type="ECO:0000259" key="4">
    <source>
        <dbReference type="PROSITE" id="PS51077"/>
    </source>
</evidence>
<accession>A0A3M2KUP9</accession>
<dbReference type="SUPFAM" id="SSF55781">
    <property type="entry name" value="GAF domain-like"/>
    <property type="match status" value="1"/>
</dbReference>
<dbReference type="Pfam" id="PF01614">
    <property type="entry name" value="IclR_C"/>
    <property type="match status" value="1"/>
</dbReference>
<dbReference type="PANTHER" id="PTHR30136">
    <property type="entry name" value="HELIX-TURN-HELIX TRANSCRIPTIONAL REGULATOR, ICLR FAMILY"/>
    <property type="match status" value="1"/>
</dbReference>
<dbReference type="InterPro" id="IPR014757">
    <property type="entry name" value="Tscrpt_reg_IclR_C"/>
</dbReference>
<evidence type="ECO:0000256" key="3">
    <source>
        <dbReference type="ARBA" id="ARBA00023163"/>
    </source>
</evidence>
<dbReference type="PANTHER" id="PTHR30136:SF35">
    <property type="entry name" value="HTH-TYPE TRANSCRIPTIONAL REGULATOR RV1719"/>
    <property type="match status" value="1"/>
</dbReference>
<organism evidence="6 7">
    <name type="scientific">Nocardia stercoris</name>
    <dbReference type="NCBI Taxonomy" id="2483361"/>
    <lineage>
        <taxon>Bacteria</taxon>
        <taxon>Bacillati</taxon>
        <taxon>Actinomycetota</taxon>
        <taxon>Actinomycetes</taxon>
        <taxon>Mycobacteriales</taxon>
        <taxon>Nocardiaceae</taxon>
        <taxon>Nocardia</taxon>
    </lineage>
</organism>
<evidence type="ECO:0000256" key="1">
    <source>
        <dbReference type="ARBA" id="ARBA00023015"/>
    </source>
</evidence>
<dbReference type="OrthoDB" id="60629at2"/>
<evidence type="ECO:0000259" key="5">
    <source>
        <dbReference type="PROSITE" id="PS51078"/>
    </source>
</evidence>
<dbReference type="SUPFAM" id="SSF46785">
    <property type="entry name" value="Winged helix' DNA-binding domain"/>
    <property type="match status" value="1"/>
</dbReference>
<evidence type="ECO:0000313" key="6">
    <source>
        <dbReference type="EMBL" id="RMI28871.1"/>
    </source>
</evidence>
<sequence>MSTRQQGPAQEHRTVSRVVTILELVARSPAGLTLAELSTALEAPRSSIHYIAKGLAATGYLTDDGVYTLGPAVEALLGAGTASVERIARPAMESLHREFDETVLLCLRAGEQIIYADTIESTRPVRFSAQPGERRPLYPSSAGRCFLAYSSPGFRTDYLRRHLPDLARRAQVDDELARIVRDGVAYADQRVTPDLGGVHAPVFRNGTHVAVLTVAGPISRIQPLLDPLRRAVVAQAATLTTQLTHP</sequence>
<reference evidence="6 7" key="1">
    <citation type="submission" date="2018-10" db="EMBL/GenBank/DDBJ databases">
        <title>Isolation from cow dung.</title>
        <authorList>
            <person name="Ling L."/>
        </authorList>
    </citation>
    <scope>NUCLEOTIDE SEQUENCE [LARGE SCALE GENOMIC DNA]</scope>
    <source>
        <strain evidence="6 7">NEAU-LL90</strain>
    </source>
</reference>
<dbReference type="GO" id="GO:0003677">
    <property type="term" value="F:DNA binding"/>
    <property type="evidence" value="ECO:0007669"/>
    <property type="project" value="UniProtKB-KW"/>
</dbReference>
<dbReference type="PROSITE" id="PS51078">
    <property type="entry name" value="ICLR_ED"/>
    <property type="match status" value="1"/>
</dbReference>
<dbReference type="Gene3D" id="1.10.10.10">
    <property type="entry name" value="Winged helix-like DNA-binding domain superfamily/Winged helix DNA-binding domain"/>
    <property type="match status" value="1"/>
</dbReference>
<dbReference type="AlphaFoldDB" id="A0A3M2KUP9"/>
<gene>
    <name evidence="6" type="ORF">EBN03_28550</name>
</gene>
<dbReference type="GO" id="GO:0045892">
    <property type="term" value="P:negative regulation of DNA-templated transcription"/>
    <property type="evidence" value="ECO:0007669"/>
    <property type="project" value="TreeGrafter"/>
</dbReference>
<dbReference type="InterPro" id="IPR036390">
    <property type="entry name" value="WH_DNA-bd_sf"/>
</dbReference>
<dbReference type="SMART" id="SM00346">
    <property type="entry name" value="HTH_ICLR"/>
    <property type="match status" value="1"/>
</dbReference>
<dbReference type="Gene3D" id="3.30.450.40">
    <property type="match status" value="1"/>
</dbReference>
<dbReference type="InterPro" id="IPR036388">
    <property type="entry name" value="WH-like_DNA-bd_sf"/>
</dbReference>
<feature type="domain" description="HTH iclR-type" evidence="4">
    <location>
        <begin position="12"/>
        <end position="71"/>
    </location>
</feature>
<dbReference type="Pfam" id="PF09339">
    <property type="entry name" value="HTH_IclR"/>
    <property type="match status" value="1"/>
</dbReference>
<dbReference type="PROSITE" id="PS51077">
    <property type="entry name" value="HTH_ICLR"/>
    <property type="match status" value="1"/>
</dbReference>
<evidence type="ECO:0000313" key="7">
    <source>
        <dbReference type="Proteomes" id="UP000279275"/>
    </source>
</evidence>
<dbReference type="InterPro" id="IPR029016">
    <property type="entry name" value="GAF-like_dom_sf"/>
</dbReference>
<proteinExistence type="predicted"/>
<keyword evidence="2" id="KW-0238">DNA-binding</keyword>
<dbReference type="InterPro" id="IPR005471">
    <property type="entry name" value="Tscrpt_reg_IclR_N"/>
</dbReference>
<dbReference type="Proteomes" id="UP000279275">
    <property type="component" value="Unassembled WGS sequence"/>
</dbReference>
<dbReference type="RefSeq" id="WP_122191295.1">
    <property type="nucleotide sequence ID" value="NZ_RFFH01000018.1"/>
</dbReference>
<keyword evidence="1" id="KW-0805">Transcription regulation</keyword>